<accession>A0A6J5VBC4</accession>
<evidence type="ECO:0000313" key="1">
    <source>
        <dbReference type="EMBL" id="CAB4285144.1"/>
    </source>
</evidence>
<protein>
    <submittedName>
        <fullName evidence="1">Uncharacterized protein</fullName>
    </submittedName>
</protein>
<dbReference type="AlphaFoldDB" id="A0A6J5VBC4"/>
<sequence length="62" mass="7276">MTFQFLETVEFFQLGKALVVHISHQSRRRDQNKIASAGINLKVQQSVRYNVWHNGWLKVHIA</sequence>
<name>A0A6J5VBC4_PRUAR</name>
<proteinExistence type="predicted"/>
<gene>
    <name evidence="1" type="ORF">CURHAP_LOCUS40880</name>
</gene>
<dbReference type="Proteomes" id="UP000507222">
    <property type="component" value="Unassembled WGS sequence"/>
</dbReference>
<evidence type="ECO:0000313" key="2">
    <source>
        <dbReference type="Proteomes" id="UP000507222"/>
    </source>
</evidence>
<organism evidence="1 2">
    <name type="scientific">Prunus armeniaca</name>
    <name type="common">Apricot</name>
    <name type="synonym">Armeniaca vulgaris</name>
    <dbReference type="NCBI Taxonomy" id="36596"/>
    <lineage>
        <taxon>Eukaryota</taxon>
        <taxon>Viridiplantae</taxon>
        <taxon>Streptophyta</taxon>
        <taxon>Embryophyta</taxon>
        <taxon>Tracheophyta</taxon>
        <taxon>Spermatophyta</taxon>
        <taxon>Magnoliopsida</taxon>
        <taxon>eudicotyledons</taxon>
        <taxon>Gunneridae</taxon>
        <taxon>Pentapetalae</taxon>
        <taxon>rosids</taxon>
        <taxon>fabids</taxon>
        <taxon>Rosales</taxon>
        <taxon>Rosaceae</taxon>
        <taxon>Amygdaloideae</taxon>
        <taxon>Amygdaleae</taxon>
        <taxon>Prunus</taxon>
    </lineage>
</organism>
<reference evidence="1 2" key="1">
    <citation type="submission" date="2020-05" db="EMBL/GenBank/DDBJ databases">
        <authorList>
            <person name="Campoy J."/>
            <person name="Schneeberger K."/>
            <person name="Spophaly S."/>
        </authorList>
    </citation>
    <scope>NUCLEOTIDE SEQUENCE [LARGE SCALE GENOMIC DNA]</scope>
    <source>
        <strain evidence="1">PruArmRojPasFocal</strain>
    </source>
</reference>
<dbReference type="EMBL" id="CAEKDK010000006">
    <property type="protein sequence ID" value="CAB4285144.1"/>
    <property type="molecule type" value="Genomic_DNA"/>
</dbReference>